<dbReference type="Gene3D" id="1.10.3130.10">
    <property type="entry name" value="serine acetyltransferase, domain 1"/>
    <property type="match status" value="1"/>
</dbReference>
<dbReference type="PANTHER" id="PTHR42811">
    <property type="entry name" value="SERINE ACETYLTRANSFERASE"/>
    <property type="match status" value="1"/>
</dbReference>
<proteinExistence type="predicted"/>
<dbReference type="GO" id="GO:0016746">
    <property type="term" value="F:acyltransferase activity"/>
    <property type="evidence" value="ECO:0007669"/>
    <property type="project" value="UniProtKB-KW"/>
</dbReference>
<dbReference type="InterPro" id="IPR045304">
    <property type="entry name" value="LbH_SAT"/>
</dbReference>
<reference evidence="5 6" key="2">
    <citation type="journal article" date="2015" name="Genome Announc.">
        <title>Complete Genome Sequence of Coriobacteriaceae Strain 68-1-3, a Novel Mucus-Degrading Isolate from the Swine Intestinal Tract.</title>
        <authorList>
            <person name="Looft T."/>
            <person name="Bayles D.O."/>
            <person name="Alt D.P."/>
            <person name="Stanton T.B."/>
        </authorList>
    </citation>
    <scope>NUCLEOTIDE SEQUENCE [LARGE SCALE GENOMIC DNA]</scope>
    <source>
        <strain evidence="5 6">68-1-3</strain>
    </source>
</reference>
<comment type="pathway">
    <text evidence="1">Amino-acid biosynthesis; L-cysteine biosynthesis; L-cysteine from L-serine: step 1/2.</text>
</comment>
<dbReference type="AlphaFoldDB" id="A0A0A8B5U0"/>
<evidence type="ECO:0000256" key="3">
    <source>
        <dbReference type="ARBA" id="ARBA00022679"/>
    </source>
</evidence>
<dbReference type="STRING" id="1531429.JI75_05265"/>
<gene>
    <name evidence="5" type="ORF">JI75_05265</name>
</gene>
<reference evidence="6" key="1">
    <citation type="submission" date="2014-08" db="EMBL/GenBank/DDBJ databases">
        <title>Coriobacteriaceae sp. complete genome.</title>
        <authorList>
            <person name="Looft T."/>
            <person name="Bayles D.O."/>
            <person name="Stanton T.B."/>
        </authorList>
    </citation>
    <scope>NUCLEOTIDE SEQUENCE [LARGE SCALE GENOMIC DNA]</scope>
    <source>
        <strain evidence="6">68-1-3</strain>
    </source>
</reference>
<dbReference type="Proteomes" id="UP000031121">
    <property type="component" value="Chromosome"/>
</dbReference>
<evidence type="ECO:0000256" key="1">
    <source>
        <dbReference type="ARBA" id="ARBA00004876"/>
    </source>
</evidence>
<dbReference type="InterPro" id="IPR042122">
    <property type="entry name" value="Ser_AcTrfase_N_sf"/>
</dbReference>
<dbReference type="Gene3D" id="2.160.10.10">
    <property type="entry name" value="Hexapeptide repeat proteins"/>
    <property type="match status" value="1"/>
</dbReference>
<name>A0A0A8B5U0_9ACTN</name>
<keyword evidence="6" id="KW-1185">Reference proteome</keyword>
<keyword evidence="2" id="KW-0028">Amino-acid biosynthesis</keyword>
<dbReference type="HOGENOM" id="CLU_051638_1_1_11"/>
<dbReference type="SUPFAM" id="SSF51161">
    <property type="entry name" value="Trimeric LpxA-like enzymes"/>
    <property type="match status" value="1"/>
</dbReference>
<dbReference type="GO" id="GO:0008652">
    <property type="term" value="P:amino acid biosynthetic process"/>
    <property type="evidence" value="ECO:0007669"/>
    <property type="project" value="UniProtKB-KW"/>
</dbReference>
<keyword evidence="4" id="KW-0012">Acyltransferase</keyword>
<dbReference type="EMBL" id="CP009302">
    <property type="protein sequence ID" value="AJC12163.1"/>
    <property type="molecule type" value="Genomic_DNA"/>
</dbReference>
<sequence length="305" mass="33820">MHREDLEGTVRGIMENYEAGDVFFTRPDRHFPSRKKVIEIVKDVRTIMFPRYFIDDMAACSNLEYFAGSMLDRVGDALFVQVREALLFRDSETLSFHAAEGEARRITKTFLARIPYLQSMLLKDVQAAFDGDPAAQSKEEIIFCYPGFFAITVYRIAHELYLLRVPLIPRIMTEYAHQGTGVDLNAGAQVGEYFFIDHATGVVIGETTRIGDHVKIYQGVTLGALSTRGGQKLSGVKRHPTIEDNVTIYSNASVLGGETVVGAGSIIAGSAFVTESVPPNSRVSVRGQEVNVRQSAKKHSTSYEI</sequence>
<keyword evidence="3 5" id="KW-0808">Transferase</keyword>
<evidence type="ECO:0000256" key="4">
    <source>
        <dbReference type="ARBA" id="ARBA00023315"/>
    </source>
</evidence>
<evidence type="ECO:0000256" key="2">
    <source>
        <dbReference type="ARBA" id="ARBA00022605"/>
    </source>
</evidence>
<dbReference type="KEGG" id="cbac:JI75_05265"/>
<protein>
    <submittedName>
        <fullName evidence="5">Serine acetyltransferase</fullName>
    </submittedName>
</protein>
<accession>A0A0A8B5U0</accession>
<dbReference type="OrthoDB" id="9801456at2"/>
<organism evidence="5 6">
    <name type="scientific">Berryella intestinalis</name>
    <dbReference type="NCBI Taxonomy" id="1531429"/>
    <lineage>
        <taxon>Bacteria</taxon>
        <taxon>Bacillati</taxon>
        <taxon>Actinomycetota</taxon>
        <taxon>Coriobacteriia</taxon>
        <taxon>Eggerthellales</taxon>
        <taxon>Eggerthellaceae</taxon>
        <taxon>Berryella</taxon>
    </lineage>
</organism>
<dbReference type="InterPro" id="IPR011004">
    <property type="entry name" value="Trimer_LpxA-like_sf"/>
</dbReference>
<evidence type="ECO:0000313" key="6">
    <source>
        <dbReference type="Proteomes" id="UP000031121"/>
    </source>
</evidence>
<dbReference type="CDD" id="cd03354">
    <property type="entry name" value="LbH_SAT"/>
    <property type="match status" value="1"/>
</dbReference>
<evidence type="ECO:0000313" key="5">
    <source>
        <dbReference type="EMBL" id="AJC12163.1"/>
    </source>
</evidence>